<dbReference type="GO" id="GO:0005886">
    <property type="term" value="C:plasma membrane"/>
    <property type="evidence" value="ECO:0007669"/>
    <property type="project" value="UniProtKB-SubCell"/>
</dbReference>
<name>A0AB39HQL9_9BACI</name>
<dbReference type="EMBL" id="CP162599">
    <property type="protein sequence ID" value="XDK34247.1"/>
    <property type="molecule type" value="Genomic_DNA"/>
</dbReference>
<evidence type="ECO:0000256" key="6">
    <source>
        <dbReference type="SAM" id="Phobius"/>
    </source>
</evidence>
<dbReference type="InterPro" id="IPR036259">
    <property type="entry name" value="MFS_trans_sf"/>
</dbReference>
<protein>
    <submittedName>
        <fullName evidence="8">MFS transporter</fullName>
    </submittedName>
</protein>
<dbReference type="PROSITE" id="PS50850">
    <property type="entry name" value="MFS"/>
    <property type="match status" value="1"/>
</dbReference>
<dbReference type="InterPro" id="IPR050930">
    <property type="entry name" value="MFS_Vesicular_Transporter"/>
</dbReference>
<gene>
    <name evidence="8" type="ORF">AB4Y30_07830</name>
</gene>
<dbReference type="PANTHER" id="PTHR23506">
    <property type="entry name" value="GH10249P"/>
    <property type="match status" value="1"/>
</dbReference>
<feature type="transmembrane region" description="Helical" evidence="6">
    <location>
        <begin position="169"/>
        <end position="187"/>
    </location>
</feature>
<sequence>MKSTSDQPTNKVVTFVAVATALALIGDSMLYVVLPIYYKEAGLDSLWQVGVILSINRFVRLPLHPFIGYFYKKTSLRTGIIIALVLAVISTLGYGLASGFVLWILLRCIWGIAWSLLKIGGMSTAVFYSTAANRGRVIGLYNGIYRIGSLVGMLVGGIIVPFMGFSTTSIIFGFMSMIGIPLIWMAVSGNTHTTDIDNPTASINGSAFVRYLLNKRTLLIISSGFIIALLFQGVFASIISTALEFNYGENIMIFGWLFTVTALAGIIQALRWMWEPFLASKIGALTDGYKGRIPIYIGSLVIAAISFGLLALNMNVIIWIIVCIVVMLAATSLTTVSDAFASDSASSSSIISFITLYSIVLDLGSAAGPILAFSIISFTYGLQAVFIASSIILLILALFWVFALVHDRKEGTKIYNQRKEEAILK</sequence>
<feature type="transmembrane region" description="Helical" evidence="6">
    <location>
        <begin position="12"/>
        <end position="34"/>
    </location>
</feature>
<evidence type="ECO:0000256" key="3">
    <source>
        <dbReference type="ARBA" id="ARBA00022692"/>
    </source>
</evidence>
<accession>A0AB39HQL9</accession>
<dbReference type="InterPro" id="IPR020846">
    <property type="entry name" value="MFS_dom"/>
</dbReference>
<feature type="transmembrane region" description="Helical" evidence="6">
    <location>
        <begin position="384"/>
        <end position="405"/>
    </location>
</feature>
<keyword evidence="3 6" id="KW-0812">Transmembrane</keyword>
<feature type="domain" description="Major facilitator superfamily (MFS) profile" evidence="7">
    <location>
        <begin position="12"/>
        <end position="408"/>
    </location>
</feature>
<evidence type="ECO:0000256" key="2">
    <source>
        <dbReference type="ARBA" id="ARBA00022448"/>
    </source>
</evidence>
<keyword evidence="4 6" id="KW-1133">Transmembrane helix</keyword>
<feature type="transmembrane region" description="Helical" evidence="6">
    <location>
        <begin position="293"/>
        <end position="311"/>
    </location>
</feature>
<proteinExistence type="predicted"/>
<dbReference type="GO" id="GO:0022857">
    <property type="term" value="F:transmembrane transporter activity"/>
    <property type="evidence" value="ECO:0007669"/>
    <property type="project" value="InterPro"/>
</dbReference>
<keyword evidence="5 6" id="KW-0472">Membrane</keyword>
<feature type="transmembrane region" description="Helical" evidence="6">
    <location>
        <begin position="317"/>
        <end position="341"/>
    </location>
</feature>
<dbReference type="InterPro" id="IPR011701">
    <property type="entry name" value="MFS"/>
</dbReference>
<reference evidence="8" key="1">
    <citation type="submission" date="2024-07" db="EMBL/GenBank/DDBJ databases">
        <title>Halotolerant mesophilic bacterium Ornithinibacillus sp. 4-3, sp. nov., isolated from soil.</title>
        <authorList>
            <person name="Sidarenka A.V."/>
            <person name="Guliayeva D.E."/>
            <person name="Leanovich S.I."/>
            <person name="Hileuskaya K.S."/>
            <person name="Akhremchuk A.E."/>
            <person name="Sikolenko M.A."/>
            <person name="Valentovich L.N."/>
        </authorList>
    </citation>
    <scope>NUCLEOTIDE SEQUENCE</scope>
    <source>
        <strain evidence="8">4-3</strain>
    </source>
</reference>
<feature type="transmembrane region" description="Helical" evidence="6">
    <location>
        <begin position="79"/>
        <end position="106"/>
    </location>
</feature>
<dbReference type="PANTHER" id="PTHR23506:SF23">
    <property type="entry name" value="GH10249P"/>
    <property type="match status" value="1"/>
</dbReference>
<feature type="transmembrane region" description="Helical" evidence="6">
    <location>
        <begin position="218"/>
        <end position="239"/>
    </location>
</feature>
<dbReference type="Gene3D" id="1.20.1250.20">
    <property type="entry name" value="MFS general substrate transporter like domains"/>
    <property type="match status" value="2"/>
</dbReference>
<feature type="transmembrane region" description="Helical" evidence="6">
    <location>
        <begin position="46"/>
        <end position="67"/>
    </location>
</feature>
<evidence type="ECO:0000256" key="4">
    <source>
        <dbReference type="ARBA" id="ARBA00022989"/>
    </source>
</evidence>
<evidence type="ECO:0000256" key="1">
    <source>
        <dbReference type="ARBA" id="ARBA00004651"/>
    </source>
</evidence>
<dbReference type="SUPFAM" id="SSF103473">
    <property type="entry name" value="MFS general substrate transporter"/>
    <property type="match status" value="1"/>
</dbReference>
<keyword evidence="2" id="KW-0813">Transport</keyword>
<dbReference type="Pfam" id="PF07690">
    <property type="entry name" value="MFS_1"/>
    <property type="match status" value="2"/>
</dbReference>
<feature type="transmembrane region" description="Helical" evidence="6">
    <location>
        <begin position="112"/>
        <end position="131"/>
    </location>
</feature>
<organism evidence="8">
    <name type="scientific">Ornithinibacillus sp. 4-3</name>
    <dbReference type="NCBI Taxonomy" id="3231488"/>
    <lineage>
        <taxon>Bacteria</taxon>
        <taxon>Bacillati</taxon>
        <taxon>Bacillota</taxon>
        <taxon>Bacilli</taxon>
        <taxon>Bacillales</taxon>
        <taxon>Bacillaceae</taxon>
        <taxon>Ornithinibacillus</taxon>
    </lineage>
</organism>
<evidence type="ECO:0000313" key="8">
    <source>
        <dbReference type="EMBL" id="XDK34247.1"/>
    </source>
</evidence>
<evidence type="ECO:0000256" key="5">
    <source>
        <dbReference type="ARBA" id="ARBA00023136"/>
    </source>
</evidence>
<feature type="transmembrane region" description="Helical" evidence="6">
    <location>
        <begin position="251"/>
        <end position="272"/>
    </location>
</feature>
<feature type="transmembrane region" description="Helical" evidence="6">
    <location>
        <begin position="143"/>
        <end position="163"/>
    </location>
</feature>
<dbReference type="RefSeq" id="WP_368654924.1">
    <property type="nucleotide sequence ID" value="NZ_CP162599.1"/>
</dbReference>
<dbReference type="AlphaFoldDB" id="A0AB39HQL9"/>
<feature type="transmembrane region" description="Helical" evidence="6">
    <location>
        <begin position="353"/>
        <end position="378"/>
    </location>
</feature>
<comment type="subcellular location">
    <subcellularLocation>
        <location evidence="1">Cell membrane</location>
        <topology evidence="1">Multi-pass membrane protein</topology>
    </subcellularLocation>
</comment>
<evidence type="ECO:0000259" key="7">
    <source>
        <dbReference type="PROSITE" id="PS50850"/>
    </source>
</evidence>